<evidence type="ECO:0000256" key="2">
    <source>
        <dbReference type="SAM" id="SignalP"/>
    </source>
</evidence>
<dbReference type="Proteomes" id="UP000688137">
    <property type="component" value="Unassembled WGS sequence"/>
</dbReference>
<evidence type="ECO:0000256" key="1">
    <source>
        <dbReference type="SAM" id="Phobius"/>
    </source>
</evidence>
<feature type="transmembrane region" description="Helical" evidence="1">
    <location>
        <begin position="1204"/>
        <end position="1225"/>
    </location>
</feature>
<dbReference type="OMA" id="IRWEKQY"/>
<feature type="transmembrane region" description="Helical" evidence="1">
    <location>
        <begin position="870"/>
        <end position="891"/>
    </location>
</feature>
<protein>
    <recommendedName>
        <fullName evidence="5">Transmembrane protein</fullName>
    </recommendedName>
</protein>
<feature type="transmembrane region" description="Helical" evidence="1">
    <location>
        <begin position="983"/>
        <end position="1002"/>
    </location>
</feature>
<comment type="caution">
    <text evidence="3">The sequence shown here is derived from an EMBL/GenBank/DDBJ whole genome shotgun (WGS) entry which is preliminary data.</text>
</comment>
<feature type="transmembrane region" description="Helical" evidence="1">
    <location>
        <begin position="1118"/>
        <end position="1139"/>
    </location>
</feature>
<dbReference type="PANTHER" id="PTHR11319:SF35">
    <property type="entry name" value="OUTER MEMBRANE PROTEIN PMPC-RELATED"/>
    <property type="match status" value="1"/>
</dbReference>
<keyword evidence="2" id="KW-0732">Signal</keyword>
<proteinExistence type="predicted"/>
<feature type="transmembrane region" description="Helical" evidence="1">
    <location>
        <begin position="1066"/>
        <end position="1089"/>
    </location>
</feature>
<accession>A0A8S1LZB1</accession>
<reference evidence="3" key="1">
    <citation type="submission" date="2021-01" db="EMBL/GenBank/DDBJ databases">
        <authorList>
            <consortium name="Genoscope - CEA"/>
            <person name="William W."/>
        </authorList>
    </citation>
    <scope>NUCLEOTIDE SEQUENCE</scope>
</reference>
<dbReference type="EMBL" id="CAJJDM010000049">
    <property type="protein sequence ID" value="CAD8072559.1"/>
    <property type="molecule type" value="Genomic_DNA"/>
</dbReference>
<name>A0A8S1LZB1_PARPR</name>
<feature type="signal peptide" evidence="2">
    <location>
        <begin position="1"/>
        <end position="15"/>
    </location>
</feature>
<feature type="transmembrane region" description="Helical" evidence="1">
    <location>
        <begin position="1145"/>
        <end position="1162"/>
    </location>
</feature>
<evidence type="ECO:0000313" key="4">
    <source>
        <dbReference type="Proteomes" id="UP000688137"/>
    </source>
</evidence>
<evidence type="ECO:0008006" key="5">
    <source>
        <dbReference type="Google" id="ProtNLM"/>
    </source>
</evidence>
<feature type="chain" id="PRO_5035734032" description="Transmembrane protein" evidence="2">
    <location>
        <begin position="16"/>
        <end position="1412"/>
    </location>
</feature>
<sequence length="1412" mass="163555">MFILILVAFLNICKAQLKCKDSHNLTVQMELTILIPNYNCYLDTTQEVLINMTSQNASLVITGQKLQLNENVYFEGFNSVEFQELEVNTNTHSIISDSQIILKKVTLQKHCRFIGSLIIIENVSITQNVFRNRQMFSSPVMINGLFIKDTSLFQSSITNQYLELQNLFLESVHIINSTLGSVDCINQIVISNSFIASSEFLKCNIIQEIKLYDSFIILSSLIKASGCVHISVRNVSLSKATLFILDNENQVQMKNINFSLITSDSSLITVNSPYINITDMMNYQLKVQSIFQISSTDMYIKNITCQELDGSILLSNQSQDLILLINQFNLIESTSRKLFDMSGSFQIRTGIFKSNNCSLINSIIIHEVWIDSVIFQDLNNQLILSISDSNTLHLTNLTIIACEQIIFAKFNTIISVTLQNIKLNNCKECNFIVQNQTNTFMKDIFIQDIQNFFSTLIYSQNSNLVLKRLNLKNISSNAQQIITIIEGEVIELTSLIINNVECQFCEGIIKISNFHSAQISKSNFSNLLTFQGTLSIENTINFTAINNQFINITAIDGTSFYIFNSSIKILQNDFINLIAKQKGGAIYHIQAYNTTYYIENNSVSNITSSKGQFTYLVTESITALHTDFYIDGPVFFEIFNQTYSLNSLIRKQIFLSFQNFKSGKEINFNISILDSDKVRLCKFQENIYLNNYSYNFDQYRCNYQISYLYYQQEPQDEQLAIIILLEQLKLYNNNPFSIQVLLNFTQCEIGEQWIRNSCQRCMYGTYSFDFQAPCLQCIPQAHSCSGGAEIDIKPGYWRPHNLTDSIEQCKPQLSLCLGGKNNFTCGEGYLGAICQDCDYYSIRWEKQYARSLSNYCVECQFNLIDQIKPILAFLWISSVLYLSVCGALKMARAQLIGHYLRLIGLHFGTRSTMTIDQTEVLLKMISTYFQLLSILLVLNIKIPQPFQFLSQIIGNPLQTFGFQIECLLIKMQFQIEIVYLKQIWNLITSIIFVSLFIFTYFIQSLCKHLENSIQTIFINSLIQVLFYFQGDLIEGLFEILFCLKASGQYYIQASTQYICYTNEHQIYIRAYIIPVLLTIGLFKPLFYFIKLNRNKNKLWTCQIRLPYGYLFIEYKNQYYYWEFVRFIVKSMFYILSTLLIQDFKLLFLFVILVLLCYLELLNKTQPYLDHKFNVLDKISTQLEIVSLILAYIQDDNNNQYIVDITNILISIINLIFILYFIYKIMIELSLEYKKKIQEKLIIMIERFPWLGKCIKKPVPSTMPARINYLWKKARLHVYNFISQIGNNTLETKSQASTIQRSFDINQPGLLNTLKPQLMKYLQQPHSQLRNQGQQLEVSQQSSENVSINQSQILEKHQQINDSTLIQNKQELQNKEEECSQVQRQTSTQNIKKCTSFIIQPKLKIKVIKKQRI</sequence>
<evidence type="ECO:0000313" key="3">
    <source>
        <dbReference type="EMBL" id="CAD8072559.1"/>
    </source>
</evidence>
<organism evidence="3 4">
    <name type="scientific">Paramecium primaurelia</name>
    <dbReference type="NCBI Taxonomy" id="5886"/>
    <lineage>
        <taxon>Eukaryota</taxon>
        <taxon>Sar</taxon>
        <taxon>Alveolata</taxon>
        <taxon>Ciliophora</taxon>
        <taxon>Intramacronucleata</taxon>
        <taxon>Oligohymenophorea</taxon>
        <taxon>Peniculida</taxon>
        <taxon>Parameciidae</taxon>
        <taxon>Paramecium</taxon>
    </lineage>
</organism>
<keyword evidence="1" id="KW-0812">Transmembrane</keyword>
<keyword evidence="4" id="KW-1185">Reference proteome</keyword>
<gene>
    <name evidence="3" type="ORF">PPRIM_AZ9-3.1.T0490189</name>
</gene>
<dbReference type="PANTHER" id="PTHR11319">
    <property type="entry name" value="G PROTEIN-COUPLED RECEPTOR-RELATED"/>
    <property type="match status" value="1"/>
</dbReference>
<keyword evidence="1" id="KW-0472">Membrane</keyword>
<keyword evidence="1" id="KW-1133">Transmembrane helix</keyword>